<keyword evidence="2" id="KW-1185">Reference proteome</keyword>
<dbReference type="WBParaSite" id="SVE_1731700.1">
    <property type="protein sequence ID" value="SVE_1731700.1"/>
    <property type="gene ID" value="SVE_1731700"/>
</dbReference>
<sequence>MGKIVKADKKKWNDVEVDGKLLKDPEFANLVSVEESCDEPATKKSKKDVGKNDMKKGSGSSKNKDDEYFDDYVNEELANQDSSRTELEQKNGSVNKIGNREEDENEGKQITKDSGKESEEISDEELDGEESDREIDEELEGEEVFDEEVDEEVEIDEEETEQ</sequence>
<feature type="compositionally biased region" description="Basic and acidic residues" evidence="1">
    <location>
        <begin position="47"/>
        <end position="66"/>
    </location>
</feature>
<feature type="region of interest" description="Disordered" evidence="1">
    <location>
        <begin position="33"/>
        <end position="162"/>
    </location>
</feature>
<reference evidence="3" key="2">
    <citation type="submission" date="2015-08" db="UniProtKB">
        <authorList>
            <consortium name="WormBaseParasite"/>
        </authorList>
    </citation>
    <scope>IDENTIFICATION</scope>
</reference>
<feature type="compositionally biased region" description="Acidic residues" evidence="1">
    <location>
        <begin position="120"/>
        <end position="162"/>
    </location>
</feature>
<reference evidence="2" key="1">
    <citation type="submission" date="2014-07" db="EMBL/GenBank/DDBJ databases">
        <authorList>
            <person name="Martin A.A"/>
            <person name="De Silva N."/>
        </authorList>
    </citation>
    <scope>NUCLEOTIDE SEQUENCE</scope>
</reference>
<dbReference type="STRING" id="75913.A0A0K0FXZ1"/>
<proteinExistence type="predicted"/>
<organism evidence="2 3">
    <name type="scientific">Strongyloides venezuelensis</name>
    <name type="common">Threadworm</name>
    <dbReference type="NCBI Taxonomy" id="75913"/>
    <lineage>
        <taxon>Eukaryota</taxon>
        <taxon>Metazoa</taxon>
        <taxon>Ecdysozoa</taxon>
        <taxon>Nematoda</taxon>
        <taxon>Chromadorea</taxon>
        <taxon>Rhabditida</taxon>
        <taxon>Tylenchina</taxon>
        <taxon>Panagrolaimomorpha</taxon>
        <taxon>Strongyloidoidea</taxon>
        <taxon>Strongyloididae</taxon>
        <taxon>Strongyloides</taxon>
    </lineage>
</organism>
<protein>
    <submittedName>
        <fullName evidence="3">Uncharacterized protein</fullName>
    </submittedName>
</protein>
<evidence type="ECO:0000256" key="1">
    <source>
        <dbReference type="SAM" id="MobiDB-lite"/>
    </source>
</evidence>
<evidence type="ECO:0000313" key="2">
    <source>
        <dbReference type="Proteomes" id="UP000035680"/>
    </source>
</evidence>
<dbReference type="AlphaFoldDB" id="A0A0K0FXZ1"/>
<dbReference type="Proteomes" id="UP000035680">
    <property type="component" value="Unassembled WGS sequence"/>
</dbReference>
<feature type="compositionally biased region" description="Basic and acidic residues" evidence="1">
    <location>
        <begin position="106"/>
        <end position="119"/>
    </location>
</feature>
<accession>A0A0K0FXZ1</accession>
<evidence type="ECO:0000313" key="3">
    <source>
        <dbReference type="WBParaSite" id="SVE_1731700.1"/>
    </source>
</evidence>
<name>A0A0K0FXZ1_STRVS</name>